<dbReference type="Proteomes" id="UP000004756">
    <property type="component" value="Unassembled WGS sequence"/>
</dbReference>
<reference evidence="1 2" key="2">
    <citation type="submission" date="2009-02" db="EMBL/GenBank/DDBJ databases">
        <title>Draft genome sequence of Clostridium asparagiforme (DSM 15981).</title>
        <authorList>
            <person name="Sudarsanam P."/>
            <person name="Ley R."/>
            <person name="Guruge J."/>
            <person name="Turnbaugh P.J."/>
            <person name="Mahowald M."/>
            <person name="Liep D."/>
            <person name="Gordon J."/>
        </authorList>
    </citation>
    <scope>NUCLEOTIDE SEQUENCE [LARGE SCALE GENOMIC DNA]</scope>
    <source>
        <strain evidence="1 2">DSM 15981</strain>
    </source>
</reference>
<proteinExistence type="predicted"/>
<dbReference type="EMBL" id="ACCJ01000140">
    <property type="protein sequence ID" value="EEG55553.1"/>
    <property type="molecule type" value="Genomic_DNA"/>
</dbReference>
<dbReference type="AlphaFoldDB" id="C0CZE0"/>
<reference evidence="1 2" key="1">
    <citation type="submission" date="2009-01" db="EMBL/GenBank/DDBJ databases">
        <authorList>
            <person name="Fulton L."/>
            <person name="Clifton S."/>
            <person name="Fulton B."/>
            <person name="Xu J."/>
            <person name="Minx P."/>
            <person name="Pepin K.H."/>
            <person name="Johnson M."/>
            <person name="Bhonagiri V."/>
            <person name="Nash W.E."/>
            <person name="Mardis E.R."/>
            <person name="Wilson R.K."/>
        </authorList>
    </citation>
    <scope>NUCLEOTIDE SEQUENCE [LARGE SCALE GENOMIC DNA]</scope>
    <source>
        <strain evidence="1 2">DSM 15981</strain>
    </source>
</reference>
<protein>
    <submittedName>
        <fullName evidence="1">Uncharacterized protein</fullName>
    </submittedName>
</protein>
<dbReference type="HOGENOM" id="CLU_2877727_0_0_9"/>
<keyword evidence="2" id="KW-1185">Reference proteome</keyword>
<sequence length="63" mass="6920">MVGGAAPVDQSSTGAAAPFQRNKTEFCDTLYLFDKELRSKQNKISSGIEWSTRLNVKVLPGLF</sequence>
<dbReference type="RefSeq" id="WP_007710419.1">
    <property type="nucleotide sequence ID" value="NZ_CP102272.1"/>
</dbReference>
<evidence type="ECO:0000313" key="1">
    <source>
        <dbReference type="EMBL" id="EEG55553.1"/>
    </source>
</evidence>
<gene>
    <name evidence="1" type="ORF">CLOSTASPAR_02367</name>
</gene>
<accession>C0CZE0</accession>
<comment type="caution">
    <text evidence="1">The sequence shown here is derived from an EMBL/GenBank/DDBJ whole genome shotgun (WGS) entry which is preliminary data.</text>
</comment>
<name>C0CZE0_9FIRM</name>
<evidence type="ECO:0000313" key="2">
    <source>
        <dbReference type="Proteomes" id="UP000004756"/>
    </source>
</evidence>
<organism evidence="1 2">
    <name type="scientific">[Clostridium] asparagiforme DSM 15981</name>
    <dbReference type="NCBI Taxonomy" id="518636"/>
    <lineage>
        <taxon>Bacteria</taxon>
        <taxon>Bacillati</taxon>
        <taxon>Bacillota</taxon>
        <taxon>Clostridia</taxon>
        <taxon>Lachnospirales</taxon>
        <taxon>Lachnospiraceae</taxon>
        <taxon>Enterocloster</taxon>
    </lineage>
</organism>